<proteinExistence type="predicted"/>
<dbReference type="EMBL" id="FZNW01000033">
    <property type="protein sequence ID" value="SNR91850.1"/>
    <property type="molecule type" value="Genomic_DNA"/>
</dbReference>
<dbReference type="Pfam" id="PF00665">
    <property type="entry name" value="rve"/>
    <property type="match status" value="1"/>
</dbReference>
<dbReference type="InterPro" id="IPR025948">
    <property type="entry name" value="HTH-like_dom"/>
</dbReference>
<gene>
    <name evidence="3" type="ORF">SAMN06265360_1333</name>
</gene>
<keyword evidence="4" id="KW-1185">Reference proteome</keyword>
<dbReference type="InterPro" id="IPR050900">
    <property type="entry name" value="Transposase_IS3/IS150/IS904"/>
</dbReference>
<comment type="function">
    <text evidence="1">Involved in the transposition of the insertion sequence.</text>
</comment>
<dbReference type="PANTHER" id="PTHR46889">
    <property type="entry name" value="TRANSPOSASE INSF FOR INSERTION SEQUENCE IS3B-RELATED"/>
    <property type="match status" value="1"/>
</dbReference>
<dbReference type="AlphaFoldDB" id="A0A239A8F0"/>
<evidence type="ECO:0000313" key="4">
    <source>
        <dbReference type="Proteomes" id="UP000198348"/>
    </source>
</evidence>
<dbReference type="GO" id="GO:0015074">
    <property type="term" value="P:DNA integration"/>
    <property type="evidence" value="ECO:0007669"/>
    <property type="project" value="InterPro"/>
</dbReference>
<dbReference type="GO" id="GO:0003676">
    <property type="term" value="F:nucleic acid binding"/>
    <property type="evidence" value="ECO:0007669"/>
    <property type="project" value="InterPro"/>
</dbReference>
<evidence type="ECO:0000313" key="3">
    <source>
        <dbReference type="EMBL" id="SNR91850.1"/>
    </source>
</evidence>
<dbReference type="Gene3D" id="3.30.420.10">
    <property type="entry name" value="Ribonuclease H-like superfamily/Ribonuclease H"/>
    <property type="match status" value="1"/>
</dbReference>
<dbReference type="PANTHER" id="PTHR46889:SF5">
    <property type="entry name" value="INTEGRASE PROTEIN"/>
    <property type="match status" value="1"/>
</dbReference>
<dbReference type="InterPro" id="IPR001584">
    <property type="entry name" value="Integrase_cat-core"/>
</dbReference>
<name>A0A239A8F0_9PSEU</name>
<dbReference type="PROSITE" id="PS50994">
    <property type="entry name" value="INTEGRASE"/>
    <property type="match status" value="1"/>
</dbReference>
<protein>
    <submittedName>
        <fullName evidence="3">Transposase InsO and inactivated derivatives</fullName>
    </submittedName>
</protein>
<dbReference type="InterPro" id="IPR048020">
    <property type="entry name" value="Transpos_IS3"/>
</dbReference>
<organism evidence="3 4">
    <name type="scientific">Haloechinothrix alba</name>
    <dbReference type="NCBI Taxonomy" id="664784"/>
    <lineage>
        <taxon>Bacteria</taxon>
        <taxon>Bacillati</taxon>
        <taxon>Actinomycetota</taxon>
        <taxon>Actinomycetes</taxon>
        <taxon>Pseudonocardiales</taxon>
        <taxon>Pseudonocardiaceae</taxon>
        <taxon>Haloechinothrix</taxon>
    </lineage>
</organism>
<sequence>MTRFIDAYRDQFGVEPICDAVNVAPSTYYAAKNRQKNPSDRTIRAGEVVREIQRVWEDSGQLYGTHKVWTQLQREGIEVARCTVERLMRSHGLSGAVSRRGRPRTTVATSVQEQPADLVGRDFRAPGPNRLWVSDLTYVPLTEGRFCYAAFVTDVFSRAIVGWQVADTLETELALDALEMALWFRNDTLGEDLIHHGDRGVQYTAIRYAQRLDEAGIARSVGRKGDSYDNALAESIHALYKKEVINQHDCWDGTNKVTLATAEWVYWYNHQRLHSWCGHRPPLEYEQTYWYGHTLQPSAAA</sequence>
<dbReference type="Proteomes" id="UP000198348">
    <property type="component" value="Unassembled WGS sequence"/>
</dbReference>
<dbReference type="InterPro" id="IPR036397">
    <property type="entry name" value="RNaseH_sf"/>
</dbReference>
<dbReference type="Pfam" id="PF13333">
    <property type="entry name" value="rve_2"/>
    <property type="match status" value="1"/>
</dbReference>
<accession>A0A239A8F0</accession>
<evidence type="ECO:0000256" key="1">
    <source>
        <dbReference type="ARBA" id="ARBA00002286"/>
    </source>
</evidence>
<feature type="domain" description="Integrase catalytic" evidence="2">
    <location>
        <begin position="124"/>
        <end position="289"/>
    </location>
</feature>
<dbReference type="SUPFAM" id="SSF53098">
    <property type="entry name" value="Ribonuclease H-like"/>
    <property type="match status" value="1"/>
</dbReference>
<evidence type="ECO:0000259" key="2">
    <source>
        <dbReference type="PROSITE" id="PS50994"/>
    </source>
</evidence>
<dbReference type="Pfam" id="PF13276">
    <property type="entry name" value="HTH_21"/>
    <property type="match status" value="1"/>
</dbReference>
<dbReference type="NCBIfam" id="NF033516">
    <property type="entry name" value="transpos_IS3"/>
    <property type="match status" value="1"/>
</dbReference>
<reference evidence="3 4" key="1">
    <citation type="submission" date="2017-06" db="EMBL/GenBank/DDBJ databases">
        <authorList>
            <person name="Kim H.J."/>
            <person name="Triplett B.A."/>
        </authorList>
    </citation>
    <scope>NUCLEOTIDE SEQUENCE [LARGE SCALE GENOMIC DNA]</scope>
    <source>
        <strain evidence="3 4">DSM 45207</strain>
    </source>
</reference>
<dbReference type="InterPro" id="IPR012337">
    <property type="entry name" value="RNaseH-like_sf"/>
</dbReference>